<evidence type="ECO:0000313" key="3">
    <source>
        <dbReference type="Proteomes" id="UP000004728"/>
    </source>
</evidence>
<feature type="region of interest" description="Disordered" evidence="1">
    <location>
        <begin position="1"/>
        <end position="22"/>
    </location>
</feature>
<evidence type="ECO:0000256" key="1">
    <source>
        <dbReference type="SAM" id="MobiDB-lite"/>
    </source>
</evidence>
<feature type="compositionally biased region" description="Polar residues" evidence="1">
    <location>
        <begin position="152"/>
        <end position="164"/>
    </location>
</feature>
<accession>F1Z6L1</accession>
<dbReference type="InParanoid" id="F1Z6L1"/>
<feature type="compositionally biased region" description="Polar residues" evidence="1">
    <location>
        <begin position="175"/>
        <end position="185"/>
    </location>
</feature>
<evidence type="ECO:0000313" key="2">
    <source>
        <dbReference type="EMBL" id="EGD59671.1"/>
    </source>
</evidence>
<feature type="compositionally biased region" description="Basic and acidic residues" evidence="1">
    <location>
        <begin position="1"/>
        <end position="18"/>
    </location>
</feature>
<keyword evidence="3" id="KW-1185">Reference proteome</keyword>
<proteinExistence type="predicted"/>
<dbReference type="Proteomes" id="UP000004728">
    <property type="component" value="Unassembled WGS sequence"/>
</dbReference>
<protein>
    <submittedName>
        <fullName evidence="2">Uncharacterized protein</fullName>
    </submittedName>
</protein>
<feature type="region of interest" description="Disordered" evidence="1">
    <location>
        <begin position="122"/>
        <end position="203"/>
    </location>
</feature>
<comment type="caution">
    <text evidence="2">The sequence shown here is derived from an EMBL/GenBank/DDBJ whole genome shotgun (WGS) entry which is preliminary data.</text>
</comment>
<sequence>MDVRDIEALARDGEHEDLPREEEEALRALLRAQSGPALPPGLAERIVREVPRLAQLPADPSGERCADVDALPSAWSREPESVAAAAGSDVRPAGALRRHGWLAGLASLAAGLALLALIQPRGGDAPVSSGSQPMASIPARSMEAPAAAPEMVTSSEALALTGQQAGAPRAESAVPQVSASSTGMSSAAAPTAAPTEEPQPAEPVVPVAPAAQLARGPVAGPVADPGESTGSVTPALGTHGIMGPVLQQGYGFGGGTVGGGYGLPGNGMSGSGMPAGGMAGGPTPGGPR</sequence>
<feature type="region of interest" description="Disordered" evidence="1">
    <location>
        <begin position="216"/>
        <end position="236"/>
    </location>
</feature>
<gene>
    <name evidence="2" type="ORF">Y88_2455</name>
</gene>
<name>F1Z6L1_9SPHN</name>
<feature type="compositionally biased region" description="Low complexity" evidence="1">
    <location>
        <begin position="187"/>
        <end position="203"/>
    </location>
</feature>
<reference evidence="2 3" key="1">
    <citation type="journal article" date="2012" name="J. Bacteriol.">
        <title>Draft Genome Sequence of Novosphingobium nitrogenifigens Y88T.</title>
        <authorList>
            <person name="Strabala T.J."/>
            <person name="Macdonald L."/>
            <person name="Liu V."/>
            <person name="Smit A.M."/>
        </authorList>
    </citation>
    <scope>NUCLEOTIDE SEQUENCE [LARGE SCALE GENOMIC DNA]</scope>
    <source>
        <strain evidence="2 3">DSM 19370</strain>
    </source>
</reference>
<dbReference type="AlphaFoldDB" id="F1Z6L1"/>
<dbReference type="HOGENOM" id="CLU_965888_0_0_5"/>
<organism evidence="2 3">
    <name type="scientific">Novosphingobium nitrogenifigens DSM 19370</name>
    <dbReference type="NCBI Taxonomy" id="983920"/>
    <lineage>
        <taxon>Bacteria</taxon>
        <taxon>Pseudomonadati</taxon>
        <taxon>Pseudomonadota</taxon>
        <taxon>Alphaproteobacteria</taxon>
        <taxon>Sphingomonadales</taxon>
        <taxon>Sphingomonadaceae</taxon>
        <taxon>Novosphingobium</taxon>
    </lineage>
</organism>
<dbReference type="EMBL" id="AEWJ01000025">
    <property type="protein sequence ID" value="EGD59671.1"/>
    <property type="molecule type" value="Genomic_DNA"/>
</dbReference>